<reference evidence="2 3" key="1">
    <citation type="journal article" date="2011" name="J. Bacteriol.">
        <title>Whole genome sequence of the rifamycin B-producing strain Amycolatopsis mediterranei S699.</title>
        <authorList>
            <person name="Verma M."/>
            <person name="Kaur J."/>
            <person name="Kumar M."/>
            <person name="Kumari K."/>
            <person name="Saxena A."/>
            <person name="Anand S."/>
            <person name="Nigam A."/>
            <person name="Ravi V."/>
            <person name="Raghuvanshi S."/>
            <person name="Khurana P."/>
            <person name="Tyagi A.K."/>
            <person name="Khurana J.P."/>
            <person name="Lal R."/>
        </authorList>
    </citation>
    <scope>NUCLEOTIDE SEQUENCE [LARGE SCALE GENOMIC DNA]</scope>
    <source>
        <strain evidence="2 3">S699</strain>
    </source>
</reference>
<dbReference type="KEGG" id="amn:RAM_28765"/>
<sequence>MATEIDSSHIIDEASDEAFLADCDVDRERVAGPSNRLNERRPSASGRHRSPMSNSPDTVAVALAKSPLTCRSSSASSRTASLGPVSVTTSKSPSALPRY</sequence>
<gene>
    <name evidence="2" type="ordered locus">RAM_28765</name>
</gene>
<dbReference type="EMBL" id="CP002896">
    <property type="protein sequence ID" value="AEK44230.1"/>
    <property type="molecule type" value="Genomic_DNA"/>
</dbReference>
<name>A0A9R0P0Z3_AMYMS</name>
<feature type="region of interest" description="Disordered" evidence="1">
    <location>
        <begin position="70"/>
        <end position="99"/>
    </location>
</feature>
<evidence type="ECO:0000256" key="1">
    <source>
        <dbReference type="SAM" id="MobiDB-lite"/>
    </source>
</evidence>
<evidence type="ECO:0000313" key="2">
    <source>
        <dbReference type="EMBL" id="AEK44230.1"/>
    </source>
</evidence>
<protein>
    <submittedName>
        <fullName evidence="2">Uncharacterized protein</fullName>
    </submittedName>
</protein>
<proteinExistence type="predicted"/>
<evidence type="ECO:0000313" key="3">
    <source>
        <dbReference type="Proteomes" id="UP000006138"/>
    </source>
</evidence>
<accession>A0A9R0P0Z3</accession>
<feature type="compositionally biased region" description="Low complexity" evidence="1">
    <location>
        <begin position="70"/>
        <end position="82"/>
    </location>
</feature>
<feature type="region of interest" description="Disordered" evidence="1">
    <location>
        <begin position="27"/>
        <end position="56"/>
    </location>
</feature>
<dbReference type="AlphaFoldDB" id="A0A9R0P0Z3"/>
<organism evidence="2 3">
    <name type="scientific">Amycolatopsis mediterranei (strain S699)</name>
    <name type="common">Nocardia mediterranei</name>
    <dbReference type="NCBI Taxonomy" id="713604"/>
    <lineage>
        <taxon>Bacteria</taxon>
        <taxon>Bacillati</taxon>
        <taxon>Actinomycetota</taxon>
        <taxon>Actinomycetes</taxon>
        <taxon>Pseudonocardiales</taxon>
        <taxon>Pseudonocardiaceae</taxon>
        <taxon>Amycolatopsis</taxon>
    </lineage>
</organism>
<keyword evidence="3" id="KW-1185">Reference proteome</keyword>
<dbReference type="Proteomes" id="UP000006138">
    <property type="component" value="Chromosome"/>
</dbReference>